<dbReference type="eggNOG" id="KOG1991">
    <property type="taxonomic scope" value="Eukaryota"/>
</dbReference>
<proteinExistence type="predicted"/>
<evidence type="ECO:0000259" key="8">
    <source>
        <dbReference type="PROSITE" id="PS50166"/>
    </source>
</evidence>
<evidence type="ECO:0000256" key="2">
    <source>
        <dbReference type="ARBA" id="ARBA00004496"/>
    </source>
</evidence>
<evidence type="ECO:0000313" key="10">
    <source>
        <dbReference type="Proteomes" id="UP000001357"/>
    </source>
</evidence>
<dbReference type="KEGG" id="mbr:MONBRDRAFT_32299"/>
<dbReference type="PANTHER" id="PTHR10997:SF18">
    <property type="entry name" value="D-IMPORTIN 7_RANBP7"/>
    <property type="match status" value="1"/>
</dbReference>
<dbReference type="Pfam" id="PF03810">
    <property type="entry name" value="IBN_N"/>
    <property type="match status" value="1"/>
</dbReference>
<protein>
    <recommendedName>
        <fullName evidence="8">Importin N-terminal domain-containing protein</fullName>
    </recommendedName>
</protein>
<dbReference type="GO" id="GO:0005829">
    <property type="term" value="C:cytosol"/>
    <property type="evidence" value="ECO:0000318"/>
    <property type="project" value="GO_Central"/>
</dbReference>
<dbReference type="PROSITE" id="PS50166">
    <property type="entry name" value="IMPORTIN_B_NT"/>
    <property type="match status" value="1"/>
</dbReference>
<dbReference type="InParanoid" id="A9UYN4"/>
<evidence type="ECO:0000256" key="1">
    <source>
        <dbReference type="ARBA" id="ARBA00004123"/>
    </source>
</evidence>
<reference evidence="9 10" key="1">
    <citation type="journal article" date="2008" name="Nature">
        <title>The genome of the choanoflagellate Monosiga brevicollis and the origin of metazoans.</title>
        <authorList>
            <consortium name="JGI Sequencing"/>
            <person name="King N."/>
            <person name="Westbrook M.J."/>
            <person name="Young S.L."/>
            <person name="Kuo A."/>
            <person name="Abedin M."/>
            <person name="Chapman J."/>
            <person name="Fairclough S."/>
            <person name="Hellsten U."/>
            <person name="Isogai Y."/>
            <person name="Letunic I."/>
            <person name="Marr M."/>
            <person name="Pincus D."/>
            <person name="Putnam N."/>
            <person name="Rokas A."/>
            <person name="Wright K.J."/>
            <person name="Zuzow R."/>
            <person name="Dirks W."/>
            <person name="Good M."/>
            <person name="Goodstein D."/>
            <person name="Lemons D."/>
            <person name="Li W."/>
            <person name="Lyons J.B."/>
            <person name="Morris A."/>
            <person name="Nichols S."/>
            <person name="Richter D.J."/>
            <person name="Salamov A."/>
            <person name="Bork P."/>
            <person name="Lim W.A."/>
            <person name="Manning G."/>
            <person name="Miller W.T."/>
            <person name="McGinnis W."/>
            <person name="Shapiro H."/>
            <person name="Tjian R."/>
            <person name="Grigoriev I.V."/>
            <person name="Rokhsar D."/>
        </authorList>
    </citation>
    <scope>NUCLEOTIDE SEQUENCE [LARGE SCALE GENOMIC DNA]</scope>
    <source>
        <strain evidence="10">MX1 / ATCC 50154</strain>
    </source>
</reference>
<evidence type="ECO:0000256" key="6">
    <source>
        <dbReference type="ARBA" id="ARBA00023242"/>
    </source>
</evidence>
<keyword evidence="4" id="KW-0963">Cytoplasm</keyword>
<dbReference type="STRING" id="81824.A9UYN4"/>
<dbReference type="EMBL" id="CH991550">
    <property type="protein sequence ID" value="EDQ89634.1"/>
    <property type="molecule type" value="Genomic_DNA"/>
</dbReference>
<dbReference type="GeneID" id="5890971"/>
<sequence>MSAQPGYSQALLQIITSHELDERVKQLASVMFKQLILKHWVALSAYRDVWVLPDSEKQIIRDHIINGIVNADVKLQPQLALAFQRMIDAQFPEHFNELLGHLSNGLASSEYGVRHGTLLAIHAISKRYTAKRPSAQDDFNSIMATLQPALLAILQLQPENDQVLTLQHYAIKIYYRSTLLYMPACLSTTESMNAWYSCLLALLQVPFTPASDDMDLWPQQPVCKVKKWIANVLNDNFRRFGIANNVEEAQKDLGIHYREHWARGALQAALMQLDGYRKKELYMSQKTLHHLLALLAETIESKVTWKDLKPHAIEIYSTLCFPLLCHTPEMEQLWEEDPYEYIRQRYDINRDYISPIAAAGMCVHTLARHRAKFALPKIIGHAYEQLQANAPGQAARDPNVQYGALNVLTLLAPGLIKKKDYRSALPDVLNQFVLPELEAQEGFLRMQAVLCLKAYAETAQSEEFAGRCAEAILMHLQDAEQRVSLEACMTLRLYIEGYSSIRDHLRTHLKTIVEIMLQLIKDTDNDDLTDILGRLIQIYGEHMAPYALEMSHELVNAFMRLSSGDADNELESHKTFAAASAVEALRELVSLYAENAPENQEPFDAAVVPVIQSVLEGNKEDFMEEALSLVATLTQTRVTDTMFPALGAMHKCLAFDQGSDFFQELLPPLYNFIKNASERLLHEPDYLPLIFEMGRIGFERHDDADTQWHAAKYMELVLGYLGEHVPEAVVQQYVGLVATRLFGQEMPEEPYLVNICFNVILTALFHRPALVLSTLDSIVRADGRSLTTTFFATMSSELEHYRGLHNRRVGILTIVRLLHLGSSNLPASLQPIYTQIMTMLLKLFSALPEAYRAHAEEYADDEEEGDEEALTNFAHSLSNPIDLLDHLEEDGDCGDEDVDLSAEELKLIQSLAQYDTSEQLSDETDAAYFGDYVTPLDDQEEYDEYKLLLGLLEHTATQDQPLHGALMAACQNEEAQTLLANIQEEARRRDQVRESKQLKESGGYQFPTQVNLPNTFSFN</sequence>
<feature type="compositionally biased region" description="Polar residues" evidence="7">
    <location>
        <begin position="1006"/>
        <end position="1019"/>
    </location>
</feature>
<evidence type="ECO:0000313" key="9">
    <source>
        <dbReference type="EMBL" id="EDQ89634.1"/>
    </source>
</evidence>
<dbReference type="RefSeq" id="XP_001745663.1">
    <property type="nucleotide sequence ID" value="XM_001745611.1"/>
</dbReference>
<keyword evidence="10" id="KW-1185">Reference proteome</keyword>
<organism evidence="9 10">
    <name type="scientific">Monosiga brevicollis</name>
    <name type="common">Choanoflagellate</name>
    <dbReference type="NCBI Taxonomy" id="81824"/>
    <lineage>
        <taxon>Eukaryota</taxon>
        <taxon>Choanoflagellata</taxon>
        <taxon>Craspedida</taxon>
        <taxon>Salpingoecidae</taxon>
        <taxon>Monosiga</taxon>
    </lineage>
</organism>
<dbReference type="AlphaFoldDB" id="A9UYN4"/>
<dbReference type="Proteomes" id="UP000001357">
    <property type="component" value="Unassembled WGS sequence"/>
</dbReference>
<dbReference type="InterPro" id="IPR011989">
    <property type="entry name" value="ARM-like"/>
</dbReference>
<feature type="domain" description="Importin N-terminal" evidence="8">
    <location>
        <begin position="1"/>
        <end position="70"/>
    </location>
</feature>
<dbReference type="GO" id="GO:0031267">
    <property type="term" value="F:small GTPase binding"/>
    <property type="evidence" value="ECO:0007669"/>
    <property type="project" value="InterPro"/>
</dbReference>
<evidence type="ECO:0000256" key="4">
    <source>
        <dbReference type="ARBA" id="ARBA00022490"/>
    </source>
</evidence>
<evidence type="ECO:0000256" key="7">
    <source>
        <dbReference type="SAM" id="MobiDB-lite"/>
    </source>
</evidence>
<dbReference type="SUPFAM" id="SSF48371">
    <property type="entry name" value="ARM repeat"/>
    <property type="match status" value="1"/>
</dbReference>
<dbReference type="GO" id="GO:0006606">
    <property type="term" value="P:protein import into nucleus"/>
    <property type="evidence" value="ECO:0000318"/>
    <property type="project" value="GO_Central"/>
</dbReference>
<dbReference type="InterPro" id="IPR016024">
    <property type="entry name" value="ARM-type_fold"/>
</dbReference>
<evidence type="ECO:0000256" key="5">
    <source>
        <dbReference type="ARBA" id="ARBA00022927"/>
    </source>
</evidence>
<feature type="region of interest" description="Disordered" evidence="7">
    <location>
        <begin position="991"/>
        <end position="1019"/>
    </location>
</feature>
<dbReference type="InterPro" id="IPR001494">
    <property type="entry name" value="Importin-beta_N"/>
</dbReference>
<keyword evidence="6" id="KW-0539">Nucleus</keyword>
<gene>
    <name evidence="9" type="ORF">MONBRDRAFT_32299</name>
</gene>
<comment type="subcellular location">
    <subcellularLocation>
        <location evidence="2">Cytoplasm</location>
    </subcellularLocation>
    <subcellularLocation>
        <location evidence="1">Nucleus</location>
    </subcellularLocation>
</comment>
<name>A9UYN4_MONBE</name>
<dbReference type="PANTHER" id="PTHR10997">
    <property type="entry name" value="IMPORTIN-7, 8, 11"/>
    <property type="match status" value="1"/>
</dbReference>
<dbReference type="GO" id="GO:0005635">
    <property type="term" value="C:nuclear envelope"/>
    <property type="evidence" value="ECO:0000318"/>
    <property type="project" value="GO_Central"/>
</dbReference>
<keyword evidence="5" id="KW-0653">Protein transport</keyword>
<dbReference type="OMA" id="MVMSMNK"/>
<evidence type="ECO:0000256" key="3">
    <source>
        <dbReference type="ARBA" id="ARBA00022448"/>
    </source>
</evidence>
<keyword evidence="3" id="KW-0813">Transport</keyword>
<accession>A9UYN4</accession>
<dbReference type="FunCoup" id="A9UYN4">
    <property type="interactions" value="2150"/>
</dbReference>
<dbReference type="Gene3D" id="1.25.10.10">
    <property type="entry name" value="Leucine-rich Repeat Variant"/>
    <property type="match status" value="1"/>
</dbReference>